<dbReference type="EMBL" id="KN838555">
    <property type="protein sequence ID" value="KIK06100.1"/>
    <property type="molecule type" value="Genomic_DNA"/>
</dbReference>
<feature type="compositionally biased region" description="Acidic residues" evidence="3">
    <location>
        <begin position="863"/>
        <end position="872"/>
    </location>
</feature>
<feature type="region of interest" description="Disordered" evidence="3">
    <location>
        <begin position="554"/>
        <end position="605"/>
    </location>
</feature>
<feature type="compositionally biased region" description="Acidic residues" evidence="3">
    <location>
        <begin position="469"/>
        <end position="481"/>
    </location>
</feature>
<dbReference type="Proteomes" id="UP000054477">
    <property type="component" value="Unassembled WGS sequence"/>
</dbReference>
<feature type="compositionally biased region" description="Low complexity" evidence="3">
    <location>
        <begin position="996"/>
        <end position="1009"/>
    </location>
</feature>
<dbReference type="AlphaFoldDB" id="A0A0C9X1V4"/>
<dbReference type="GO" id="GO:0005634">
    <property type="term" value="C:nucleus"/>
    <property type="evidence" value="ECO:0007669"/>
    <property type="project" value="TreeGrafter"/>
</dbReference>
<name>A0A0C9X1V4_9AGAR</name>
<feature type="compositionally biased region" description="Polar residues" evidence="3">
    <location>
        <begin position="874"/>
        <end position="890"/>
    </location>
</feature>
<feature type="region of interest" description="Disordered" evidence="3">
    <location>
        <begin position="463"/>
        <end position="519"/>
    </location>
</feature>
<feature type="compositionally biased region" description="Acidic residues" evidence="3">
    <location>
        <begin position="828"/>
        <end position="838"/>
    </location>
</feature>
<dbReference type="GO" id="GO:0005829">
    <property type="term" value="C:cytosol"/>
    <property type="evidence" value="ECO:0007669"/>
    <property type="project" value="TreeGrafter"/>
</dbReference>
<dbReference type="InterPro" id="IPR007587">
    <property type="entry name" value="SAPS"/>
</dbReference>
<dbReference type="GO" id="GO:0019903">
    <property type="term" value="F:protein phosphatase binding"/>
    <property type="evidence" value="ECO:0007669"/>
    <property type="project" value="InterPro"/>
</dbReference>
<dbReference type="Pfam" id="PF04499">
    <property type="entry name" value="SAPS"/>
    <property type="match status" value="1"/>
</dbReference>
<dbReference type="HOGENOM" id="CLU_003676_0_0_1"/>
<dbReference type="PANTHER" id="PTHR12634">
    <property type="entry name" value="SIT4 YEAST -ASSOCIATING PROTEIN-RELATED"/>
    <property type="match status" value="1"/>
</dbReference>
<dbReference type="PANTHER" id="PTHR12634:SF8">
    <property type="entry name" value="FIERY MOUNTAIN, ISOFORM D"/>
    <property type="match status" value="1"/>
</dbReference>
<evidence type="ECO:0000313" key="5">
    <source>
        <dbReference type="Proteomes" id="UP000054477"/>
    </source>
</evidence>
<feature type="compositionally biased region" description="Low complexity" evidence="3">
    <location>
        <begin position="554"/>
        <end position="576"/>
    </location>
</feature>
<feature type="compositionally biased region" description="Acidic residues" evidence="3">
    <location>
        <begin position="501"/>
        <end position="519"/>
    </location>
</feature>
<feature type="compositionally biased region" description="Basic and acidic residues" evidence="3">
    <location>
        <begin position="1011"/>
        <end position="1021"/>
    </location>
</feature>
<gene>
    <name evidence="4" type="ORF">K443DRAFT_674664</name>
</gene>
<keyword evidence="5" id="KW-1185">Reference proteome</keyword>
<accession>A0A0C9X1V4</accession>
<comment type="similarity">
    <text evidence="1">Belongs to the SAPS family.</text>
</comment>
<feature type="region of interest" description="Disordered" evidence="3">
    <location>
        <begin position="777"/>
        <end position="1021"/>
    </location>
</feature>
<feature type="compositionally biased region" description="Polar residues" evidence="3">
    <location>
        <begin position="979"/>
        <end position="995"/>
    </location>
</feature>
<proteinExistence type="inferred from homology"/>
<organism evidence="4 5">
    <name type="scientific">Laccaria amethystina LaAM-08-1</name>
    <dbReference type="NCBI Taxonomy" id="1095629"/>
    <lineage>
        <taxon>Eukaryota</taxon>
        <taxon>Fungi</taxon>
        <taxon>Dikarya</taxon>
        <taxon>Basidiomycota</taxon>
        <taxon>Agaricomycotina</taxon>
        <taxon>Agaricomycetes</taxon>
        <taxon>Agaricomycetidae</taxon>
        <taxon>Agaricales</taxon>
        <taxon>Agaricineae</taxon>
        <taxon>Hydnangiaceae</taxon>
        <taxon>Laccaria</taxon>
    </lineage>
</organism>
<evidence type="ECO:0000256" key="2">
    <source>
        <dbReference type="ARBA" id="ARBA00023306"/>
    </source>
</evidence>
<evidence type="ECO:0000256" key="1">
    <source>
        <dbReference type="ARBA" id="ARBA00006180"/>
    </source>
</evidence>
<evidence type="ECO:0000313" key="4">
    <source>
        <dbReference type="EMBL" id="KIK06100.1"/>
    </source>
</evidence>
<protein>
    <recommendedName>
        <fullName evidence="6">SAPS-domain-containing protein</fullName>
    </recommendedName>
</protein>
<evidence type="ECO:0008006" key="6">
    <source>
        <dbReference type="Google" id="ProtNLM"/>
    </source>
</evidence>
<dbReference type="STRING" id="1095629.A0A0C9X1V4"/>
<reference evidence="5" key="2">
    <citation type="submission" date="2015-01" db="EMBL/GenBank/DDBJ databases">
        <title>Evolutionary Origins and Diversification of the Mycorrhizal Mutualists.</title>
        <authorList>
            <consortium name="DOE Joint Genome Institute"/>
            <consortium name="Mycorrhizal Genomics Consortium"/>
            <person name="Kohler A."/>
            <person name="Kuo A."/>
            <person name="Nagy L.G."/>
            <person name="Floudas D."/>
            <person name="Copeland A."/>
            <person name="Barry K.W."/>
            <person name="Cichocki N."/>
            <person name="Veneault-Fourrey C."/>
            <person name="LaButti K."/>
            <person name="Lindquist E.A."/>
            <person name="Lipzen A."/>
            <person name="Lundell T."/>
            <person name="Morin E."/>
            <person name="Murat C."/>
            <person name="Riley R."/>
            <person name="Ohm R."/>
            <person name="Sun H."/>
            <person name="Tunlid A."/>
            <person name="Henrissat B."/>
            <person name="Grigoriev I.V."/>
            <person name="Hibbett D.S."/>
            <person name="Martin F."/>
        </authorList>
    </citation>
    <scope>NUCLEOTIDE SEQUENCE [LARGE SCALE GENOMIC DNA]</scope>
    <source>
        <strain evidence="5">LaAM-08-1</strain>
    </source>
</reference>
<evidence type="ECO:0000256" key="3">
    <source>
        <dbReference type="SAM" id="MobiDB-lite"/>
    </source>
</evidence>
<feature type="compositionally biased region" description="Basic residues" evidence="3">
    <location>
        <begin position="590"/>
        <end position="603"/>
    </location>
</feature>
<reference evidence="4 5" key="1">
    <citation type="submission" date="2014-04" db="EMBL/GenBank/DDBJ databases">
        <authorList>
            <consortium name="DOE Joint Genome Institute"/>
            <person name="Kuo A."/>
            <person name="Kohler A."/>
            <person name="Nagy L.G."/>
            <person name="Floudas D."/>
            <person name="Copeland A."/>
            <person name="Barry K.W."/>
            <person name="Cichocki N."/>
            <person name="Veneault-Fourrey C."/>
            <person name="LaButti K."/>
            <person name="Lindquist E.A."/>
            <person name="Lipzen A."/>
            <person name="Lundell T."/>
            <person name="Morin E."/>
            <person name="Murat C."/>
            <person name="Sun H."/>
            <person name="Tunlid A."/>
            <person name="Henrissat B."/>
            <person name="Grigoriev I.V."/>
            <person name="Hibbett D.S."/>
            <person name="Martin F."/>
            <person name="Nordberg H.P."/>
            <person name="Cantor M.N."/>
            <person name="Hua S.X."/>
        </authorList>
    </citation>
    <scope>NUCLEOTIDE SEQUENCE [LARGE SCALE GENOMIC DNA]</scope>
    <source>
        <strain evidence="4 5">LaAM-08-1</strain>
    </source>
</reference>
<keyword evidence="2" id="KW-0131">Cell cycle</keyword>
<dbReference type="OrthoDB" id="10259133at2759"/>
<sequence length="1021" mass="113465">MFWRFGFNNGSAIDSLLDKEDVQLEAILDEDDLLQECKSQNTRLIGYFERVDVLQKLLGYVTGQTESEEKGRFKYPYVATEVLCSEIWSIVETCVNEHQQLLVPFWETVLDRPTDDMKTQTVMASHFAKINSVFLSKKPVEMLAFIQAQPSIVERLLQHIEISSFVDLLVRIIQLDETPAGSGVVEWFSSENLMGRLIDLLSPDHSTDIHTIVTDLIKGIISMATPSPGAGLTEGLQNGPASNRFARELARPESISRLVSYMLYDFDTLPEDPAATTPTTAAGVEDIRSSSQYFPNRESATSSIAHSISVVVELIRKNNSDYFEPYLFHTLRNRLIQVQQQCHIQGEDTRGALEQVMKEMVNRMGVVSLGPVLEIMCVRLPEFQRYLKEPRSLKGSISTTVGTITPLTWERYRIIELFAELLHCSNMSLLNRPAAYYHLYDSEGRLQGGLAGLEELSQVIALNNSNDDRQEDDMDEENDEIEPAHEFPISRNPIQHSPSLDSDDDMSDDGDEPGSSDDDAMEEIAMYDEPQSQLELSPLNTELSLSQPSVLMSPGPIYSSPSPSSSPLSCSPIINPFSPPPDADSSRPPPRSRHGSRRSSRRRATIDSSIDSLLPIGEQMKQRFLDVDVLGTLLDLFFEFPWNNFLHSAVYDLIHQVLTGHVHTGRNRELAIALFRDAKIMHKIVEGQKRNDEESIKIKGGRLGYMGHLTLISEDVITALEHFPPDLRLTIIQYAPEPEWDEYVTGRYNETKTRDTRLLGGGKPIVAQRNITQWKVDEGDEGGIAATPGNGVGATTDSSEGGVRGQFRRATSLGPSRGATADFGPAPMEDDGDDDDDDSTRRAPQFARYLAQEMHSSDQFESSSDEEDEDEGWLSQSTFSLSNPPISSRHQSTERRPLSTSGFDDAFDPGDTRAHAMAQDAFNAHDDDGFGPFSDAAAATNDVDPFNFPSSLSDEDSSFESFGDFGDFHSATSEDEGLTPTTGSWTFANDSATSTSEDSNMSEDSFSSSPNDKRIILEKQS</sequence>
<dbReference type="GO" id="GO:0019888">
    <property type="term" value="F:protein phosphatase regulator activity"/>
    <property type="evidence" value="ECO:0007669"/>
    <property type="project" value="TreeGrafter"/>
</dbReference>